<evidence type="ECO:0000256" key="1">
    <source>
        <dbReference type="SAM" id="Coils"/>
    </source>
</evidence>
<keyword evidence="1" id="KW-0175">Coiled coil</keyword>
<keyword evidence="3" id="KW-1133">Transmembrane helix</keyword>
<evidence type="ECO:0000256" key="3">
    <source>
        <dbReference type="SAM" id="Phobius"/>
    </source>
</evidence>
<feature type="compositionally biased region" description="Basic and acidic residues" evidence="2">
    <location>
        <begin position="58"/>
        <end position="68"/>
    </location>
</feature>
<dbReference type="GO" id="GO:0004713">
    <property type="term" value="F:protein tyrosine kinase activity"/>
    <property type="evidence" value="ECO:0007669"/>
    <property type="project" value="TreeGrafter"/>
</dbReference>
<feature type="compositionally biased region" description="Basic residues" evidence="2">
    <location>
        <begin position="1"/>
        <end position="14"/>
    </location>
</feature>
<dbReference type="PANTHER" id="PTHR32309">
    <property type="entry name" value="TYROSINE-PROTEIN KINASE"/>
    <property type="match status" value="1"/>
</dbReference>
<organism evidence="4 5">
    <name type="scientific">Phaeobacter gallaeciensis</name>
    <dbReference type="NCBI Taxonomy" id="60890"/>
    <lineage>
        <taxon>Bacteria</taxon>
        <taxon>Pseudomonadati</taxon>
        <taxon>Pseudomonadota</taxon>
        <taxon>Alphaproteobacteria</taxon>
        <taxon>Rhodobacterales</taxon>
        <taxon>Roseobacteraceae</taxon>
        <taxon>Phaeobacter</taxon>
    </lineage>
</organism>
<name>A0A366XDP2_9RHOB</name>
<gene>
    <name evidence="4" type="ORF">DS909_01870</name>
</gene>
<feature type="compositionally biased region" description="Polar residues" evidence="2">
    <location>
        <begin position="89"/>
        <end position="99"/>
    </location>
</feature>
<dbReference type="PANTHER" id="PTHR32309:SF13">
    <property type="entry name" value="FERRIC ENTEROBACTIN TRANSPORT PROTEIN FEPE"/>
    <property type="match status" value="1"/>
</dbReference>
<dbReference type="GO" id="GO:0005886">
    <property type="term" value="C:plasma membrane"/>
    <property type="evidence" value="ECO:0007669"/>
    <property type="project" value="TreeGrafter"/>
</dbReference>
<evidence type="ECO:0000313" key="5">
    <source>
        <dbReference type="Proteomes" id="UP000252706"/>
    </source>
</evidence>
<dbReference type="AlphaFoldDB" id="A0A366XDP2"/>
<feature type="coiled-coil region" evidence="1">
    <location>
        <begin position="383"/>
        <end position="475"/>
    </location>
</feature>
<feature type="transmembrane region" description="Helical" evidence="3">
    <location>
        <begin position="550"/>
        <end position="570"/>
    </location>
</feature>
<feature type="region of interest" description="Disordered" evidence="2">
    <location>
        <begin position="1"/>
        <end position="101"/>
    </location>
</feature>
<feature type="compositionally biased region" description="Low complexity" evidence="2">
    <location>
        <begin position="15"/>
        <end position="43"/>
    </location>
</feature>
<dbReference type="InterPro" id="IPR050445">
    <property type="entry name" value="Bact_polysacc_biosynth/exp"/>
</dbReference>
<protein>
    <submittedName>
        <fullName evidence="4">Capsule biosynthesis protein</fullName>
    </submittedName>
</protein>
<proteinExistence type="predicted"/>
<evidence type="ECO:0000313" key="4">
    <source>
        <dbReference type="EMBL" id="RBW61486.1"/>
    </source>
</evidence>
<dbReference type="EMBL" id="QOCE01000005">
    <property type="protein sequence ID" value="RBW61486.1"/>
    <property type="molecule type" value="Genomic_DNA"/>
</dbReference>
<keyword evidence="3" id="KW-0812">Transmembrane</keyword>
<feature type="compositionally biased region" description="Pro residues" evidence="2">
    <location>
        <begin position="69"/>
        <end position="83"/>
    </location>
</feature>
<evidence type="ECO:0000256" key="2">
    <source>
        <dbReference type="SAM" id="MobiDB-lite"/>
    </source>
</evidence>
<feature type="transmembrane region" description="Helical" evidence="3">
    <location>
        <begin position="216"/>
        <end position="239"/>
    </location>
</feature>
<reference evidence="4 5" key="1">
    <citation type="submission" date="2018-07" db="EMBL/GenBank/DDBJ databases">
        <title>Modular assembly of carbohydrate-degrading microbial communities in the ocean.</title>
        <authorList>
            <person name="Enke T.N."/>
            <person name="Datta M.S."/>
            <person name="Schwartzman J.A."/>
            <person name="Cermak N."/>
            <person name="Schmitz D.A."/>
            <person name="Barrere J."/>
            <person name="Cordero O.X."/>
        </authorList>
    </citation>
    <scope>NUCLEOTIDE SEQUENCE [LARGE SCALE GENOMIC DNA]</scope>
    <source>
        <strain evidence="4 5">C3M10</strain>
    </source>
</reference>
<accession>A0A366XDP2</accession>
<sequence>MTTKPKAKKFRIRRSAAPGGTSGSADGASAGVRPAAAQAAQPAATPPPTNVTEQQRASSERSQAEPRPKPSPQPTPKAAPPRPLKGQVDSAQAVESENTIDAIKREGLTGRQLRMARRVAQKHNLPATSDYDAVRLLREKGIDPFKRSNMLELVVPKSDANAVSEDSSGETKVQLPQTLQPAKQTLPSTDLSPAQRRDLEIGQMQRDIALRRRKKMLLLLTRLSFFVILPTLIVGFYFYRVATPMYASKSEFLILQADNAGGGIGGLLSGTQFATSQDSIAVQSFLESKEAMLRLDRDDGFKSHFSQEWIDPIQRLPVGASNEAAYKIYSRIVSIGYDPTEGVIRMEVSAANPQVAAQFSTSLISYAEQRVNDLSETKREDQMRDARLSFETAQEERSNAQEALVTLQQKGSILDPEGVIAGKRSRITGLEVQIQEKELELAALQDNPRPNRAKVDGAKGDIQRYKELLSRLNAEMIDASNGENSLAQLAVRIQLSQADLASRDMMLQSALQQMETTRMEANRQVRYLTTSVQPVASEEASYPRKFENTILAFLLFSGVYLMISLTASILREQVSS</sequence>
<comment type="caution">
    <text evidence="4">The sequence shown here is derived from an EMBL/GenBank/DDBJ whole genome shotgun (WGS) entry which is preliminary data.</text>
</comment>
<keyword evidence="3" id="KW-0472">Membrane</keyword>
<dbReference type="OrthoDB" id="7810642at2"/>
<dbReference type="RefSeq" id="WP_113821746.1">
    <property type="nucleotide sequence ID" value="NZ_QOCE01000005.1"/>
</dbReference>
<dbReference type="Proteomes" id="UP000252706">
    <property type="component" value="Unassembled WGS sequence"/>
</dbReference>